<proteinExistence type="predicted"/>
<protein>
    <recommendedName>
        <fullName evidence="3">Resolvase HTH domain-containing protein</fullName>
    </recommendedName>
</protein>
<reference evidence="2" key="1">
    <citation type="submission" date="2016-10" db="EMBL/GenBank/DDBJ databases">
        <authorList>
            <person name="Varghese N."/>
            <person name="Submissions S."/>
        </authorList>
    </citation>
    <scope>NUCLEOTIDE SEQUENCE [LARGE SCALE GENOMIC DNA]</scope>
    <source>
        <strain evidence="2">DSM 4771</strain>
    </source>
</reference>
<dbReference type="Proteomes" id="UP000199225">
    <property type="component" value="Unassembled WGS sequence"/>
</dbReference>
<accession>A0A1G8PS04</accession>
<dbReference type="OrthoDB" id="2454584at2"/>
<dbReference type="RefSeq" id="WP_093190875.1">
    <property type="nucleotide sequence ID" value="NZ_FNEV01000001.1"/>
</dbReference>
<sequence length="116" mass="13132">MIETVLLSVGAVALLLFIVSFFTTNSFKKLEDEIEQTQLQSMQEMYTLKKKVRILEEELLHTSAPEPSSVAPSLIDRVTQLQKEGHSVREISELTQVNEHDIYALLHQNSSKGVFS</sequence>
<organism evidence="1 2">
    <name type="scientific">Salimicrobium halophilum</name>
    <dbReference type="NCBI Taxonomy" id="86666"/>
    <lineage>
        <taxon>Bacteria</taxon>
        <taxon>Bacillati</taxon>
        <taxon>Bacillota</taxon>
        <taxon>Bacilli</taxon>
        <taxon>Bacillales</taxon>
        <taxon>Bacillaceae</taxon>
        <taxon>Salimicrobium</taxon>
    </lineage>
</organism>
<dbReference type="STRING" id="86666.SAMN04490247_0166"/>
<evidence type="ECO:0000313" key="1">
    <source>
        <dbReference type="EMBL" id="SDI95304.1"/>
    </source>
</evidence>
<gene>
    <name evidence="1" type="ORF">SAMN04490247_0166</name>
</gene>
<evidence type="ECO:0008006" key="3">
    <source>
        <dbReference type="Google" id="ProtNLM"/>
    </source>
</evidence>
<evidence type="ECO:0000313" key="2">
    <source>
        <dbReference type="Proteomes" id="UP000199225"/>
    </source>
</evidence>
<dbReference type="AlphaFoldDB" id="A0A1G8PS04"/>
<dbReference type="EMBL" id="FNEV01000001">
    <property type="protein sequence ID" value="SDI95304.1"/>
    <property type="molecule type" value="Genomic_DNA"/>
</dbReference>
<keyword evidence="2" id="KW-1185">Reference proteome</keyword>
<name>A0A1G8PS04_9BACI</name>